<reference evidence="6 7" key="1">
    <citation type="submission" date="2018-08" db="EMBL/GenBank/DDBJ databases">
        <title>Aphanomyces genome sequencing and annotation.</title>
        <authorList>
            <person name="Minardi D."/>
            <person name="Oidtmann B."/>
            <person name="Van Der Giezen M."/>
            <person name="Studholme D.J."/>
        </authorList>
    </citation>
    <scope>NUCLEOTIDE SEQUENCE [LARGE SCALE GENOMIC DNA]</scope>
    <source>
        <strain evidence="4 8">D2</strain>
        <strain evidence="5 9">FDL457</strain>
        <strain evidence="3 6">Kv</strain>
        <strain evidence="2 7">Yx</strain>
    </source>
</reference>
<dbReference type="Proteomes" id="UP000286510">
    <property type="component" value="Unassembled WGS sequence"/>
</dbReference>
<dbReference type="PANTHER" id="PTHR13593:SF140">
    <property type="entry name" value="PLC-LIKE PHOSPHODIESTERASE"/>
    <property type="match status" value="1"/>
</dbReference>
<evidence type="ECO:0000313" key="10">
    <source>
        <dbReference type="Proteomes" id="UP000469452"/>
    </source>
</evidence>
<dbReference type="EMBL" id="QUSZ01005025">
    <property type="protein sequence ID" value="RHY11528.1"/>
    <property type="molecule type" value="Genomic_DNA"/>
</dbReference>
<evidence type="ECO:0000313" key="5">
    <source>
        <dbReference type="EMBL" id="RHZ15044.1"/>
    </source>
</evidence>
<sequence length="396" mass="44406">MKDTQVAAFAAALLGASTASHHWTTSADNTTDVNNFVTSPVSHFTSYPDLPRPGYDRSNDPDLLPDVETPFVIDLNPLVAKAGGCNGFAQYCNKRVDQVLWIGAHNSLTDVGLAVQRNQFVNGPRLMDAGVRYFDIDSCAFDEKGKRVAPYVCHGQVKLLAQWYQSTETGLTLIRDWLVANPREVVFLNFGDVNDFTAVNAKKEATSTVQLRDEIASVVRSVFQDMAVLRNDPWDAQIKAGNATLQQLIDANRRVVVSIGKASDPSPTYWGQDDRVCNDVWYDDSLQADWIHNNYKWTPVLDFVETRMRQPCAAQPGVLNKLEFVFHTALGGTIDSHHVGDTLSTYMEALKTENDASPSIRRSPYFPFNLVLTDHSDKWRELYPQWHNNHLTFLGH</sequence>
<evidence type="ECO:0008006" key="11">
    <source>
        <dbReference type="Google" id="ProtNLM"/>
    </source>
</evidence>
<name>A0A396ZYM0_APHAT</name>
<dbReference type="SUPFAM" id="SSF51695">
    <property type="entry name" value="PLC-like phosphodiesterases"/>
    <property type="match status" value="1"/>
</dbReference>
<dbReference type="CDD" id="cd08557">
    <property type="entry name" value="PI-PLCc_bacteria_like"/>
    <property type="match status" value="1"/>
</dbReference>
<evidence type="ECO:0000313" key="4">
    <source>
        <dbReference type="EMBL" id="RHY50594.1"/>
    </source>
</evidence>
<evidence type="ECO:0000313" key="6">
    <source>
        <dbReference type="Proteomes" id="UP000265427"/>
    </source>
</evidence>
<proteinExistence type="predicted"/>
<organism evidence="2 7">
    <name type="scientific">Aphanomyces astaci</name>
    <name type="common">Crayfish plague agent</name>
    <dbReference type="NCBI Taxonomy" id="112090"/>
    <lineage>
        <taxon>Eukaryota</taxon>
        <taxon>Sar</taxon>
        <taxon>Stramenopiles</taxon>
        <taxon>Oomycota</taxon>
        <taxon>Saprolegniomycetes</taxon>
        <taxon>Saprolegniales</taxon>
        <taxon>Verrucalvaceae</taxon>
        <taxon>Aphanomyces</taxon>
    </lineage>
</organism>
<dbReference type="EMBL" id="VJMI01019372">
    <property type="protein sequence ID" value="KAF0707511.1"/>
    <property type="molecule type" value="Genomic_DNA"/>
</dbReference>
<dbReference type="Pfam" id="PF26146">
    <property type="entry name" value="PI-PLC_X"/>
    <property type="match status" value="1"/>
</dbReference>
<evidence type="ECO:0000313" key="2">
    <source>
        <dbReference type="EMBL" id="RHX99183.1"/>
    </source>
</evidence>
<accession>A0A396ZYM0</accession>
<dbReference type="Proteomes" id="UP000469452">
    <property type="component" value="Unassembled WGS sequence"/>
</dbReference>
<evidence type="ECO:0000313" key="8">
    <source>
        <dbReference type="Proteomes" id="UP000266643"/>
    </source>
</evidence>
<dbReference type="EMBL" id="QUTA01010794">
    <property type="protein sequence ID" value="RHX99183.1"/>
    <property type="molecule type" value="Genomic_DNA"/>
</dbReference>
<evidence type="ECO:0000313" key="7">
    <source>
        <dbReference type="Proteomes" id="UP000266239"/>
    </source>
</evidence>
<dbReference type="VEuPathDB" id="FungiDB:H257_03789"/>
<dbReference type="EMBL" id="QUTF01013998">
    <property type="protein sequence ID" value="RHZ15044.1"/>
    <property type="molecule type" value="Genomic_DNA"/>
</dbReference>
<dbReference type="Proteomes" id="UP000266643">
    <property type="component" value="Unassembled WGS sequence"/>
</dbReference>
<evidence type="ECO:0000313" key="3">
    <source>
        <dbReference type="EMBL" id="RHY11528.1"/>
    </source>
</evidence>
<evidence type="ECO:0000313" key="9">
    <source>
        <dbReference type="Proteomes" id="UP000286510"/>
    </source>
</evidence>
<reference evidence="1 10" key="2">
    <citation type="submission" date="2019-06" db="EMBL/GenBank/DDBJ databases">
        <title>Genomics analysis of Aphanomyces spp. identifies a new class of oomycete effector associated with host adaptation.</title>
        <authorList>
            <person name="Gaulin E."/>
        </authorList>
    </citation>
    <scope>NUCLEOTIDE SEQUENCE [LARGE SCALE GENOMIC DNA]</scope>
    <source>
        <strain evidence="1 10">E</strain>
    </source>
</reference>
<dbReference type="InterPro" id="IPR017946">
    <property type="entry name" value="PLC-like_Pdiesterase_TIM-brl"/>
</dbReference>
<gene>
    <name evidence="1" type="ORF">AaE_013568</name>
    <name evidence="2" type="ORF">DYB25_002586</name>
    <name evidence="5" type="ORF">DYB26_003904</name>
    <name evidence="4" type="ORF">DYB30_012726</name>
    <name evidence="3" type="ORF">DYB36_004872</name>
</gene>
<dbReference type="Gene3D" id="3.20.20.190">
    <property type="entry name" value="Phosphatidylinositol (PI) phosphodiesterase"/>
    <property type="match status" value="1"/>
</dbReference>
<dbReference type="GO" id="GO:0006629">
    <property type="term" value="P:lipid metabolic process"/>
    <property type="evidence" value="ECO:0007669"/>
    <property type="project" value="InterPro"/>
</dbReference>
<evidence type="ECO:0000313" key="1">
    <source>
        <dbReference type="EMBL" id="KAF0707511.1"/>
    </source>
</evidence>
<protein>
    <recommendedName>
        <fullName evidence="11">Phosphatidylinositol-specific phospholipase C X domain-containing protein</fullName>
    </recommendedName>
</protein>
<comment type="caution">
    <text evidence="2">The sequence shown here is derived from an EMBL/GenBank/DDBJ whole genome shotgun (WGS) entry which is preliminary data.</text>
</comment>
<dbReference type="InterPro" id="IPR051057">
    <property type="entry name" value="PI-PLC_domain"/>
</dbReference>
<dbReference type="PANTHER" id="PTHR13593">
    <property type="match status" value="1"/>
</dbReference>
<dbReference type="Proteomes" id="UP000265427">
    <property type="component" value="Unassembled WGS sequence"/>
</dbReference>
<dbReference type="AlphaFoldDB" id="A0A396ZYM0"/>
<dbReference type="GO" id="GO:0008081">
    <property type="term" value="F:phosphoric diester hydrolase activity"/>
    <property type="evidence" value="ECO:0007669"/>
    <property type="project" value="InterPro"/>
</dbReference>
<dbReference type="EMBL" id="QUTD01007357">
    <property type="protein sequence ID" value="RHY50594.1"/>
    <property type="molecule type" value="Genomic_DNA"/>
</dbReference>
<dbReference type="Proteomes" id="UP000266239">
    <property type="component" value="Unassembled WGS sequence"/>
</dbReference>